<feature type="region of interest" description="Disordered" evidence="1">
    <location>
        <begin position="406"/>
        <end position="433"/>
    </location>
</feature>
<dbReference type="AlphaFoldDB" id="A0AAD7U2W7"/>
<sequence>MILAAHASSPATAQALLNELADSQPVFLERIARSIPGMLPKAYRWVGEMEEISSFVRDGLGDGEAHIHHGFAHLYDRIEKALPEGEDIKVLKKFVEDAKGVARKPGQKTRLYPQPPSARLRVDLKGSVLNNMERLPYDIWHIIFQQACTDGGYTGCALASTSKSVRSISAAARLHSVNLHSLRQVQLFLVCLERSHHPAGAETPPVHHLFLSFVPQTCDAPLRKFRKTTHYAHNERSVLQQLINDHREWNAAKVAWNHGFVLHITRLLQAVAPSLRTLTVVQARQIRLPLLWYNLPALRELTLFGDDRLFLRLPQPGLLVPGESDDSDFNTYGVSSFPATGETSEPTCVPFPSLERLHVVLAYPKLHPWKQTLPHWAALAPRLTHLRLSGDDEQVLQTLRRVLGLPMITPPGPPSADRSELPDDVSSDVPTSPYPDLSLVMVQMGEHGTRKPGGGAPVQNREAEVGLRPEVKKVAALCDEGPYSGTRTVFVRGQGPRMEDWPKRLKRDWEERMKGEVGCWTDSASEDTDEEGFGDGIVPPTAVPISGQQSRDGQRGLMGVRREAIDLAI</sequence>
<evidence type="ECO:0000259" key="2">
    <source>
        <dbReference type="Pfam" id="PF09130"/>
    </source>
</evidence>
<protein>
    <recommendedName>
        <fullName evidence="2">Phosphogluconate dehydrogenase NAD-binding putative C-terminal domain-containing protein</fullName>
    </recommendedName>
</protein>
<dbReference type="InterPro" id="IPR015814">
    <property type="entry name" value="Pgluconate_DH_NAD-bd_C"/>
</dbReference>
<evidence type="ECO:0000313" key="3">
    <source>
        <dbReference type="EMBL" id="KAJ8497140.1"/>
    </source>
</evidence>
<evidence type="ECO:0000256" key="1">
    <source>
        <dbReference type="SAM" id="MobiDB-lite"/>
    </source>
</evidence>
<feature type="compositionally biased region" description="Acidic residues" evidence="1">
    <location>
        <begin position="524"/>
        <end position="533"/>
    </location>
</feature>
<dbReference type="InterPro" id="IPR008927">
    <property type="entry name" value="6-PGluconate_DH-like_C_sf"/>
</dbReference>
<keyword evidence="4" id="KW-1185">Reference proteome</keyword>
<evidence type="ECO:0000313" key="4">
    <source>
        <dbReference type="Proteomes" id="UP001215151"/>
    </source>
</evidence>
<dbReference type="Proteomes" id="UP001215151">
    <property type="component" value="Unassembled WGS sequence"/>
</dbReference>
<comment type="caution">
    <text evidence="3">The sequence shown here is derived from an EMBL/GenBank/DDBJ whole genome shotgun (WGS) entry which is preliminary data.</text>
</comment>
<reference evidence="3" key="1">
    <citation type="submission" date="2022-11" db="EMBL/GenBank/DDBJ databases">
        <title>Genome Sequence of Cubamyces cubensis.</title>
        <authorList>
            <person name="Buettner E."/>
        </authorList>
    </citation>
    <scope>NUCLEOTIDE SEQUENCE</scope>
    <source>
        <strain evidence="3">MPL-01</strain>
    </source>
</reference>
<dbReference type="Pfam" id="PF09130">
    <property type="entry name" value="DUF1932"/>
    <property type="match status" value="1"/>
</dbReference>
<dbReference type="EMBL" id="JAPEVG010000008">
    <property type="protein sequence ID" value="KAJ8497140.1"/>
    <property type="molecule type" value="Genomic_DNA"/>
</dbReference>
<proteinExistence type="predicted"/>
<feature type="domain" description="Phosphogluconate dehydrogenase NAD-binding putative C-terminal" evidence="2">
    <location>
        <begin position="7"/>
        <end position="77"/>
    </location>
</feature>
<gene>
    <name evidence="3" type="ORF">ONZ51_g681</name>
</gene>
<organism evidence="3 4">
    <name type="scientific">Trametes cubensis</name>
    <dbReference type="NCBI Taxonomy" id="1111947"/>
    <lineage>
        <taxon>Eukaryota</taxon>
        <taxon>Fungi</taxon>
        <taxon>Dikarya</taxon>
        <taxon>Basidiomycota</taxon>
        <taxon>Agaricomycotina</taxon>
        <taxon>Agaricomycetes</taxon>
        <taxon>Polyporales</taxon>
        <taxon>Polyporaceae</taxon>
        <taxon>Trametes</taxon>
    </lineage>
</organism>
<feature type="region of interest" description="Disordered" evidence="1">
    <location>
        <begin position="521"/>
        <end position="555"/>
    </location>
</feature>
<name>A0AAD7U2W7_9APHY</name>
<accession>A0AAD7U2W7</accession>
<dbReference type="SUPFAM" id="SSF48179">
    <property type="entry name" value="6-phosphogluconate dehydrogenase C-terminal domain-like"/>
    <property type="match status" value="1"/>
</dbReference>